<comment type="caution">
    <text evidence="1">The sequence shown here is derived from an EMBL/GenBank/DDBJ whole genome shotgun (WGS) entry which is preliminary data.</text>
</comment>
<proteinExistence type="predicted"/>
<dbReference type="RefSeq" id="WP_394306030.1">
    <property type="nucleotide sequence ID" value="NZ_JASKMA010000006.1"/>
</dbReference>
<evidence type="ECO:0000313" key="2">
    <source>
        <dbReference type="Proteomes" id="UP001249760"/>
    </source>
</evidence>
<accession>A0ABU3JPB5</accession>
<dbReference type="Proteomes" id="UP001249760">
    <property type="component" value="Unassembled WGS sequence"/>
</dbReference>
<keyword evidence="2" id="KW-1185">Reference proteome</keyword>
<gene>
    <name evidence="1" type="ORF">QNO04_09800</name>
</gene>
<dbReference type="EMBL" id="JASKMA010000006">
    <property type="protein sequence ID" value="MDT6983756.1"/>
    <property type="molecule type" value="Genomic_DNA"/>
</dbReference>
<name>A0ABU3JPB5_9ACTN</name>
<reference evidence="1 2" key="1">
    <citation type="submission" date="2023-05" db="EMBL/GenBank/DDBJ databases">
        <title>Streptomyces fuscus sp. nov., a brown-black pigment producing actinomyces isolated from dry sand of Sea duck farm.</title>
        <authorList>
            <person name="Xie J."/>
            <person name="Shen N."/>
        </authorList>
    </citation>
    <scope>NUCLEOTIDE SEQUENCE [LARGE SCALE GENOMIC DNA]</scope>
    <source>
        <strain evidence="1 2">CGMCC 4.1745</strain>
    </source>
</reference>
<evidence type="ECO:0000313" key="1">
    <source>
        <dbReference type="EMBL" id="MDT6983756.1"/>
    </source>
</evidence>
<organism evidence="1 2">
    <name type="scientific">Streptomyces lusitanus</name>
    <dbReference type="NCBI Taxonomy" id="68232"/>
    <lineage>
        <taxon>Bacteria</taxon>
        <taxon>Bacillati</taxon>
        <taxon>Actinomycetota</taxon>
        <taxon>Actinomycetes</taxon>
        <taxon>Kitasatosporales</taxon>
        <taxon>Streptomycetaceae</taxon>
        <taxon>Streptomyces</taxon>
    </lineage>
</organism>
<protein>
    <submittedName>
        <fullName evidence="1">Uncharacterized protein</fullName>
    </submittedName>
</protein>
<sequence length="211" mass="23073">MALPSLATPEQLQAYVPGVAVPTESAELALRIASAAIRRETRQTLTFVEGDTVVLEGGERVLALPQRPVVIDDDHPLTVVEIPDGTGTEVPAVENRDFIRQGSELRRGEPLYDLGRTMGWPWARPLGIWADRVRVTYSHGYPDGELPDELVGVCLDLAAATLANPRRLRSESAGATSVTYTVETFGTGSLTADHRRTLRDFKRTVLSVRQS</sequence>